<evidence type="ECO:0000256" key="7">
    <source>
        <dbReference type="ARBA" id="ARBA00023170"/>
    </source>
</evidence>
<keyword evidence="4 9" id="KW-1133">Transmembrane helix</keyword>
<evidence type="ECO:0000313" key="11">
    <source>
        <dbReference type="EMBL" id="KAJ7335980.1"/>
    </source>
</evidence>
<evidence type="ECO:0000256" key="4">
    <source>
        <dbReference type="ARBA" id="ARBA00022989"/>
    </source>
</evidence>
<keyword evidence="12" id="KW-1185">Reference proteome</keyword>
<name>A0A9W9YDG9_9CNID</name>
<evidence type="ECO:0000256" key="8">
    <source>
        <dbReference type="ARBA" id="ARBA00023224"/>
    </source>
</evidence>
<dbReference type="OrthoDB" id="9894375at2759"/>
<feature type="transmembrane region" description="Helical" evidence="9">
    <location>
        <begin position="24"/>
        <end position="44"/>
    </location>
</feature>
<dbReference type="PROSITE" id="PS50262">
    <property type="entry name" value="G_PROTEIN_RECEP_F1_2"/>
    <property type="match status" value="1"/>
</dbReference>
<dbReference type="PANTHER" id="PTHR24249:SF372">
    <property type="entry name" value="G-PROTEIN COUPLED RECEPTORS FAMILY 1 PROFILE DOMAIN-CONTAINING PROTEIN"/>
    <property type="match status" value="1"/>
</dbReference>
<dbReference type="PANTHER" id="PTHR24249">
    <property type="entry name" value="HISTAMINE RECEPTOR-RELATED G-PROTEIN COUPLED RECEPTOR"/>
    <property type="match status" value="1"/>
</dbReference>
<proteinExistence type="predicted"/>
<dbReference type="Pfam" id="PF00001">
    <property type="entry name" value="7tm_1"/>
    <property type="match status" value="1"/>
</dbReference>
<comment type="caution">
    <text evidence="11">The sequence shown here is derived from an EMBL/GenBank/DDBJ whole genome shotgun (WGS) entry which is preliminary data.</text>
</comment>
<dbReference type="PRINTS" id="PR00237">
    <property type="entry name" value="GPCRRHODOPSN"/>
</dbReference>
<evidence type="ECO:0000256" key="1">
    <source>
        <dbReference type="ARBA" id="ARBA00004651"/>
    </source>
</evidence>
<dbReference type="EMBL" id="MU827783">
    <property type="protein sequence ID" value="KAJ7335980.1"/>
    <property type="molecule type" value="Genomic_DNA"/>
</dbReference>
<keyword evidence="6 9" id="KW-0472">Membrane</keyword>
<evidence type="ECO:0000259" key="10">
    <source>
        <dbReference type="PROSITE" id="PS50262"/>
    </source>
</evidence>
<feature type="domain" description="G-protein coupled receptors family 1 profile" evidence="10">
    <location>
        <begin position="73"/>
        <end position="173"/>
    </location>
</feature>
<keyword evidence="5" id="KW-0297">G-protein coupled receptor</keyword>
<evidence type="ECO:0000313" key="12">
    <source>
        <dbReference type="Proteomes" id="UP001163046"/>
    </source>
</evidence>
<keyword evidence="7" id="KW-0675">Receptor</keyword>
<dbReference type="InterPro" id="IPR017452">
    <property type="entry name" value="GPCR_Rhodpsn_7TM"/>
</dbReference>
<keyword evidence="8" id="KW-0807">Transducer</keyword>
<protein>
    <recommendedName>
        <fullName evidence="10">G-protein coupled receptors family 1 profile domain-containing protein</fullName>
    </recommendedName>
</protein>
<feature type="transmembrane region" description="Helical" evidence="9">
    <location>
        <begin position="121"/>
        <end position="141"/>
    </location>
</feature>
<dbReference type="AlphaFoldDB" id="A0A9W9YDG9"/>
<reference evidence="11" key="1">
    <citation type="submission" date="2023-01" db="EMBL/GenBank/DDBJ databases">
        <title>Genome assembly of the deep-sea coral Lophelia pertusa.</title>
        <authorList>
            <person name="Herrera S."/>
            <person name="Cordes E."/>
        </authorList>
    </citation>
    <scope>NUCLEOTIDE SEQUENCE</scope>
    <source>
        <strain evidence="11">USNM1676648</strain>
        <tissue evidence="11">Polyp</tissue>
    </source>
</reference>
<dbReference type="GO" id="GO:0004930">
    <property type="term" value="F:G protein-coupled receptor activity"/>
    <property type="evidence" value="ECO:0007669"/>
    <property type="project" value="UniProtKB-KW"/>
</dbReference>
<dbReference type="CDD" id="cd00637">
    <property type="entry name" value="7tm_classA_rhodopsin-like"/>
    <property type="match status" value="1"/>
</dbReference>
<dbReference type="SUPFAM" id="SSF81321">
    <property type="entry name" value="Family A G protein-coupled receptor-like"/>
    <property type="match status" value="1"/>
</dbReference>
<evidence type="ECO:0000256" key="5">
    <source>
        <dbReference type="ARBA" id="ARBA00023040"/>
    </source>
</evidence>
<evidence type="ECO:0000256" key="6">
    <source>
        <dbReference type="ARBA" id="ARBA00023136"/>
    </source>
</evidence>
<evidence type="ECO:0000256" key="2">
    <source>
        <dbReference type="ARBA" id="ARBA00022475"/>
    </source>
</evidence>
<comment type="subcellular location">
    <subcellularLocation>
        <location evidence="1">Cell membrane</location>
        <topology evidence="1">Multi-pass membrane protein</topology>
    </subcellularLocation>
</comment>
<keyword evidence="3 9" id="KW-0812">Transmembrane</keyword>
<feature type="transmembrane region" description="Helical" evidence="9">
    <location>
        <begin position="64"/>
        <end position="94"/>
    </location>
</feature>
<feature type="transmembrane region" description="Helical" evidence="9">
    <location>
        <begin position="147"/>
        <end position="165"/>
    </location>
</feature>
<accession>A0A9W9YDG9</accession>
<keyword evidence="2" id="KW-1003">Cell membrane</keyword>
<evidence type="ECO:0000256" key="9">
    <source>
        <dbReference type="SAM" id="Phobius"/>
    </source>
</evidence>
<organism evidence="11 12">
    <name type="scientific">Desmophyllum pertusum</name>
    <dbReference type="NCBI Taxonomy" id="174260"/>
    <lineage>
        <taxon>Eukaryota</taxon>
        <taxon>Metazoa</taxon>
        <taxon>Cnidaria</taxon>
        <taxon>Anthozoa</taxon>
        <taxon>Hexacorallia</taxon>
        <taxon>Scleractinia</taxon>
        <taxon>Caryophylliina</taxon>
        <taxon>Caryophylliidae</taxon>
        <taxon>Desmophyllum</taxon>
    </lineage>
</organism>
<gene>
    <name evidence="11" type="ORF">OS493_013346</name>
</gene>
<dbReference type="Proteomes" id="UP001163046">
    <property type="component" value="Unassembled WGS sequence"/>
</dbReference>
<dbReference type="GO" id="GO:0005886">
    <property type="term" value="C:plasma membrane"/>
    <property type="evidence" value="ECO:0007669"/>
    <property type="project" value="UniProtKB-SubCell"/>
</dbReference>
<sequence length="190" mass="21773">METISGNCSSSALHVARYTTQVHFGYSVYLAVIGHYCIGGINLARPIHHDPNEDLTEDAQKAELIYGIVFLGLFFCLPFALMCFTYASIIVEIVRQSRNIQRQHIPSSQSARRRNRHEWKAIAIFAAMMLVYIICWLPYFSLRRFDMSMLPIPLLYVITWLRYLASFLNRVCTSLANQTSVEPSLNTCVQ</sequence>
<dbReference type="Gene3D" id="1.20.1070.10">
    <property type="entry name" value="Rhodopsin 7-helix transmembrane proteins"/>
    <property type="match status" value="1"/>
</dbReference>
<evidence type="ECO:0000256" key="3">
    <source>
        <dbReference type="ARBA" id="ARBA00022692"/>
    </source>
</evidence>
<dbReference type="InterPro" id="IPR050569">
    <property type="entry name" value="TAAR"/>
</dbReference>
<dbReference type="InterPro" id="IPR000276">
    <property type="entry name" value="GPCR_Rhodpsn"/>
</dbReference>